<evidence type="ECO:0000256" key="1">
    <source>
        <dbReference type="PROSITE-ProRule" id="PRU00176"/>
    </source>
</evidence>
<feature type="compositionally biased region" description="Basic and acidic residues" evidence="2">
    <location>
        <begin position="429"/>
        <end position="475"/>
    </location>
</feature>
<feature type="compositionally biased region" description="Basic and acidic residues" evidence="2">
    <location>
        <begin position="122"/>
        <end position="144"/>
    </location>
</feature>
<reference evidence="4" key="1">
    <citation type="submission" date="2020-10" db="EMBL/GenBank/DDBJ databases">
        <authorList>
            <person name="Palmer J.M."/>
        </authorList>
    </citation>
    <scope>NUCLEOTIDE SEQUENCE</scope>
    <source>
        <strain evidence="4">UCD 2041</strain>
    </source>
</reference>
<feature type="region of interest" description="Disordered" evidence="2">
    <location>
        <begin position="596"/>
        <end position="679"/>
    </location>
</feature>
<sequence length="919" mass="101795">MSENSEESVSPAPESLDDASPDKQITPSTVKEEVDSTESLPETTQMENKVSSPINEKQPEPSDKTLVSDESLEPDESADESRMSNSSDESAENSSVSDESSEKSSASSESSSSEKSPVGSDGSKESSDEMEVTEKDIAENETRESNSTGINTAEKKSTESKSAESESAESKSEESKSAETSTAEKEVKSEESSPVAEQLDNATNKLAEKEAEQQESAAEETKSVDVAQFNDVMKMFLTGPLLQDETFNSLQPEQQEYVVLRAYEESTGIKPHISLNFGATTSYNKSRLRNSDRYQPPVPINPFCLRPDIRKPMSPGEKKAYYEYLEQEDKTNGGKFDGYPIGSRLFIGNLAVNTLKKEEVFRVFHPYGRIVQVNLKQGFGFIQYTNAESCSRAIRGESNVPLHNKFMHLEVSKHQIQKAIERQNVSRPSLRDERERTRERSPVRDSGRDYASGRDSERDSGRDYASGRDSGRDTSNRNTSNRRPGSPEVKILLTNSSSSGFNDRLVERLKSDGLEVEVETVESKVEDIPQEQVLDSAYSGVYAVISTCGSGVVNIMVFEKDDDGGIKFDEYTGVTIDAAMELVLAAKAKEFARSSGSVERGPGWLPASLPKVRPPRARSPYRRPVELPGGQPRRRRGGREREARYRGSREGTARYPEEYHQAGRGEVPYSSNYYPDQRRRVPSGGYYGMGEMGEIAPPHRISRMAQPHRITQNAQPQQPLPHPQSQGQPQGQFYNGYPQQAAYPNAAGGNSSVASALQSLQGMNPASMQTMLNLMQQMQQNNSTQQQILQMLQQFQNTPNAGSNQYMQPQMQPQQQQQQPQQPKFQPQHVAFNSPQYAQPHSQAPQHPQNTAESGNMLANLLGQLQYSAPGSASDPHNAQNNASFSNNDHASVSKDSKSKDQDQTGDLFETLARLKNNM</sequence>
<feature type="compositionally biased region" description="Basic and acidic residues" evidence="2">
    <location>
        <begin position="153"/>
        <end position="191"/>
    </location>
</feature>
<reference evidence="4" key="2">
    <citation type="journal article" name="BMC Genomics">
        <title>New genome assemblies reveal patterns of domestication and adaptation across Brettanomyces (Dekkera) species.</title>
        <authorList>
            <person name="Roach M.J."/>
            <person name="Borneman A.R."/>
        </authorList>
    </citation>
    <scope>NUCLEOTIDE SEQUENCE</scope>
    <source>
        <strain evidence="4">UCD 2041</strain>
    </source>
</reference>
<dbReference type="Pfam" id="PF00076">
    <property type="entry name" value="RRM_1"/>
    <property type="match status" value="1"/>
</dbReference>
<feature type="compositionally biased region" description="Basic and acidic residues" evidence="2">
    <location>
        <begin position="57"/>
        <end position="67"/>
    </location>
</feature>
<dbReference type="SUPFAM" id="SSF54928">
    <property type="entry name" value="RNA-binding domain, RBD"/>
    <property type="match status" value="1"/>
</dbReference>
<name>A0A871R0S7_DEKBR</name>
<feature type="region of interest" description="Disordered" evidence="2">
    <location>
        <begin position="709"/>
        <end position="751"/>
    </location>
</feature>
<dbReference type="GO" id="GO:0003723">
    <property type="term" value="F:RNA binding"/>
    <property type="evidence" value="ECO:0007669"/>
    <property type="project" value="UniProtKB-UniRule"/>
</dbReference>
<dbReference type="AlphaFoldDB" id="A0A871R0S7"/>
<accession>A0A871R0S7</accession>
<dbReference type="GeneID" id="64576283"/>
<dbReference type="Gene3D" id="3.30.70.330">
    <property type="match status" value="1"/>
</dbReference>
<feature type="compositionally biased region" description="Low complexity" evidence="2">
    <location>
        <begin position="723"/>
        <end position="732"/>
    </location>
</feature>
<feature type="region of interest" description="Disordered" evidence="2">
    <location>
        <begin position="417"/>
        <end position="494"/>
    </location>
</feature>
<protein>
    <recommendedName>
        <fullName evidence="3">RRM domain-containing protein</fullName>
    </recommendedName>
</protein>
<feature type="region of interest" description="Disordered" evidence="2">
    <location>
        <begin position="1"/>
        <end position="200"/>
    </location>
</feature>
<feature type="compositionally biased region" description="Low complexity" evidence="2">
    <location>
        <begin position="476"/>
        <end position="487"/>
    </location>
</feature>
<feature type="compositionally biased region" description="Basic and acidic residues" evidence="2">
    <location>
        <begin position="892"/>
        <end position="903"/>
    </location>
</feature>
<dbReference type="RefSeq" id="XP_041135632.1">
    <property type="nucleotide sequence ID" value="XM_041282856.1"/>
</dbReference>
<feature type="domain" description="RRM" evidence="3">
    <location>
        <begin position="343"/>
        <end position="414"/>
    </location>
</feature>
<dbReference type="PANTHER" id="PTHR23295:SF6">
    <property type="entry name" value="NEOSIN, ISOFORM A"/>
    <property type="match status" value="1"/>
</dbReference>
<feature type="compositionally biased region" description="Polar residues" evidence="2">
    <location>
        <begin position="867"/>
        <end position="891"/>
    </location>
</feature>
<feature type="region of interest" description="Disordered" evidence="2">
    <location>
        <begin position="799"/>
        <end position="827"/>
    </location>
</feature>
<dbReference type="PROSITE" id="PS50102">
    <property type="entry name" value="RRM"/>
    <property type="match status" value="1"/>
</dbReference>
<evidence type="ECO:0000259" key="3">
    <source>
        <dbReference type="PROSITE" id="PS50102"/>
    </source>
</evidence>
<dbReference type="InterPro" id="IPR000504">
    <property type="entry name" value="RRM_dom"/>
</dbReference>
<dbReference type="OrthoDB" id="10044938at2759"/>
<dbReference type="EMBL" id="CP063133">
    <property type="protein sequence ID" value="QOU19139.1"/>
    <property type="molecule type" value="Genomic_DNA"/>
</dbReference>
<evidence type="ECO:0000256" key="2">
    <source>
        <dbReference type="SAM" id="MobiDB-lite"/>
    </source>
</evidence>
<proteinExistence type="predicted"/>
<organism evidence="4 5">
    <name type="scientific">Dekkera bruxellensis</name>
    <name type="common">Brettanomyces custersii</name>
    <dbReference type="NCBI Taxonomy" id="5007"/>
    <lineage>
        <taxon>Eukaryota</taxon>
        <taxon>Fungi</taxon>
        <taxon>Dikarya</taxon>
        <taxon>Ascomycota</taxon>
        <taxon>Saccharomycotina</taxon>
        <taxon>Pichiomycetes</taxon>
        <taxon>Pichiales</taxon>
        <taxon>Pichiaceae</taxon>
        <taxon>Brettanomyces</taxon>
    </lineage>
</organism>
<dbReference type="SMART" id="SM00360">
    <property type="entry name" value="RRM"/>
    <property type="match status" value="1"/>
</dbReference>
<evidence type="ECO:0000313" key="5">
    <source>
        <dbReference type="Proteomes" id="UP000663131"/>
    </source>
</evidence>
<keyword evidence="1" id="KW-0694">RNA-binding</keyword>
<dbReference type="Proteomes" id="UP000663131">
    <property type="component" value="Chromosome 5"/>
</dbReference>
<gene>
    <name evidence="4" type="ORF">BRETT_004360</name>
</gene>
<feature type="region of interest" description="Disordered" evidence="2">
    <location>
        <begin position="867"/>
        <end position="919"/>
    </location>
</feature>
<dbReference type="InterPro" id="IPR012677">
    <property type="entry name" value="Nucleotide-bd_a/b_plait_sf"/>
</dbReference>
<dbReference type="PANTHER" id="PTHR23295">
    <property type="entry name" value="NUCLEAR RECEPTOR COACTIVATOR 5-RELATED"/>
    <property type="match status" value="1"/>
</dbReference>
<feature type="compositionally biased region" description="Low complexity" evidence="2">
    <location>
        <begin position="805"/>
        <end position="827"/>
    </location>
</feature>
<evidence type="ECO:0000313" key="4">
    <source>
        <dbReference type="EMBL" id="QOU19139.1"/>
    </source>
</evidence>
<feature type="compositionally biased region" description="Polar residues" evidence="2">
    <location>
        <begin position="37"/>
        <end position="55"/>
    </location>
</feature>
<feature type="compositionally biased region" description="Basic and acidic residues" evidence="2">
    <location>
        <begin position="639"/>
        <end position="663"/>
    </location>
</feature>
<dbReference type="InterPro" id="IPR052600">
    <property type="entry name" value="Nuc_rcpt_coact/corep"/>
</dbReference>
<dbReference type="InterPro" id="IPR035979">
    <property type="entry name" value="RBD_domain_sf"/>
</dbReference>
<feature type="compositionally biased region" description="Low complexity" evidence="2">
    <location>
        <begin position="84"/>
        <end position="121"/>
    </location>
</feature>
<dbReference type="KEGG" id="bbrx:BRETT_004360"/>